<gene>
    <name evidence="2" type="ORF">DFA_07579</name>
</gene>
<protein>
    <submittedName>
        <fullName evidence="2">Uncharacterized protein</fullName>
    </submittedName>
</protein>
<dbReference type="Proteomes" id="UP000007797">
    <property type="component" value="Unassembled WGS sequence"/>
</dbReference>
<accession>F4PWU1</accession>
<feature type="compositionally biased region" description="Basic and acidic residues" evidence="1">
    <location>
        <begin position="105"/>
        <end position="118"/>
    </location>
</feature>
<evidence type="ECO:0000313" key="3">
    <source>
        <dbReference type="Proteomes" id="UP000007797"/>
    </source>
</evidence>
<feature type="region of interest" description="Disordered" evidence="1">
    <location>
        <begin position="1"/>
        <end position="118"/>
    </location>
</feature>
<evidence type="ECO:0000313" key="2">
    <source>
        <dbReference type="EMBL" id="EGG20455.1"/>
    </source>
</evidence>
<reference evidence="3" key="1">
    <citation type="journal article" date="2011" name="Genome Res.">
        <title>Phylogeny-wide analysis of social amoeba genomes highlights ancient origins for complex intercellular communication.</title>
        <authorList>
            <person name="Heidel A.J."/>
            <person name="Lawal H.M."/>
            <person name="Felder M."/>
            <person name="Schilde C."/>
            <person name="Helps N.R."/>
            <person name="Tunggal B."/>
            <person name="Rivero F."/>
            <person name="John U."/>
            <person name="Schleicher M."/>
            <person name="Eichinger L."/>
            <person name="Platzer M."/>
            <person name="Noegel A.A."/>
            <person name="Schaap P."/>
            <person name="Gloeckner G."/>
        </authorList>
    </citation>
    <scope>NUCLEOTIDE SEQUENCE [LARGE SCALE GENOMIC DNA]</scope>
    <source>
        <strain evidence="3">SH3</strain>
    </source>
</reference>
<name>F4PWU1_CACFS</name>
<keyword evidence="3" id="KW-1185">Reference proteome</keyword>
<dbReference type="AlphaFoldDB" id="F4PWU1"/>
<feature type="compositionally biased region" description="Acidic residues" evidence="1">
    <location>
        <begin position="19"/>
        <end position="28"/>
    </location>
</feature>
<sequence length="932" mass="107651">MKQRKKSQIQSYANNNNNEDNDSDDDDVTLFNKEETTSTTTTTTRMNTTNNVNTKHVTKRSKNSDNSVDSISDKIDSTSSQNDTKKRSSSYRINNNNNNNNNNKRIQDEKDKQGNNELKSKQKKDLLLICQELGIEASMKETKDEIIEKILKIQNDQLEFKRKMVDNNPLCDYNKGSLEYSLPWPIISKILDLVWTESSICTCYYNDEATRKFLMYALILNQESLDHLNNQYCPIKKPKVVTLYGSEDDLDLGSQSTMIFNSVEKLKLENINIKPPNNKIISKIFNNNIKSMTPIYLLNSNITDSNTFKPFLLGFNNLTSINLLYYRGIFTKSDLFLDVLAKSPRLVGGLVKILIPKDWCKSHITLDTKLANSILTSNILPPQQMINLQTFHINHMMVGYNLDDLKLTKIVDHTRDSYFLLPNIKTIPKTITTIKFKTASDPNFIIESTFGQLNIKKLLFDSAYEMTEIMINSFAKRGYEYHGSTFKTRSTSTRQFKFIKSTTRNIPEIIIVDNKTTTKIESPQNNCYNNPTLPFYLIENIVRYSWNSYYCTCEIETSDDESDNIPTLEQCLQLIKAKSICPIHKDRSPHLGDFITKPLLQRINRLRFGLSITCKRLFGFVSKHLVKRMIFSNNLHDIPSLHLHFSNQYCLVGKSIETLTLEFKNSMALQHPNILQLGHYSNVSRLKLVESPEQSRSKIPDFYSTLFNSILAFKSLTELDVSDFPVYNTSYIYNGIDRNLIKGLKDIALVKLYYFNHRIGVVFPKYQDRADNECPLSQSLESVSINTYYLQDISKCLFQLTKLRHLRIINNNNNNNNRDANNDKLLESTKLPNGIQKISTDDPIIVTKISQIQNPQINQLTILSNDQPYEYVFDYNNIQRIVIKSSVLDSHPFISYQNNYQFIGTFVTKQTHSNIGTLKWVYIKRTNDNPNK</sequence>
<dbReference type="GeneID" id="14872018"/>
<dbReference type="EMBL" id="GL883013">
    <property type="protein sequence ID" value="EGG20455.1"/>
    <property type="molecule type" value="Genomic_DNA"/>
</dbReference>
<feature type="compositionally biased region" description="Low complexity" evidence="1">
    <location>
        <begin position="37"/>
        <end position="55"/>
    </location>
</feature>
<feature type="compositionally biased region" description="Low complexity" evidence="1">
    <location>
        <begin position="94"/>
        <end position="103"/>
    </location>
</feature>
<dbReference type="RefSeq" id="XP_004367438.1">
    <property type="nucleotide sequence ID" value="XM_004367381.1"/>
</dbReference>
<dbReference type="KEGG" id="dfa:DFA_07579"/>
<organism evidence="2 3">
    <name type="scientific">Cavenderia fasciculata</name>
    <name type="common">Slime mold</name>
    <name type="synonym">Dictyostelium fasciculatum</name>
    <dbReference type="NCBI Taxonomy" id="261658"/>
    <lineage>
        <taxon>Eukaryota</taxon>
        <taxon>Amoebozoa</taxon>
        <taxon>Evosea</taxon>
        <taxon>Eumycetozoa</taxon>
        <taxon>Dictyostelia</taxon>
        <taxon>Acytosteliales</taxon>
        <taxon>Cavenderiaceae</taxon>
        <taxon>Cavenderia</taxon>
    </lineage>
</organism>
<evidence type="ECO:0000256" key="1">
    <source>
        <dbReference type="SAM" id="MobiDB-lite"/>
    </source>
</evidence>
<proteinExistence type="predicted"/>
<dbReference type="OrthoDB" id="24161at2759"/>